<sequence length="91" mass="9781">PFPLSHRVGLSLPPSLTGRDALFPPHSQGGTLSPHLSQGGMLSHRKRCSHRWEALFPPLSQGGMLSSPSLKGREALFPTLTGREALFSPLS</sequence>
<accession>A0AAE0VHS4</accession>
<evidence type="ECO:0000313" key="3">
    <source>
        <dbReference type="Proteomes" id="UP001195483"/>
    </source>
</evidence>
<evidence type="ECO:0000256" key="1">
    <source>
        <dbReference type="SAM" id="MobiDB-lite"/>
    </source>
</evidence>
<feature type="non-terminal residue" evidence="2">
    <location>
        <position position="1"/>
    </location>
</feature>
<proteinExistence type="predicted"/>
<organism evidence="2 3">
    <name type="scientific">Potamilus streckersoni</name>
    <dbReference type="NCBI Taxonomy" id="2493646"/>
    <lineage>
        <taxon>Eukaryota</taxon>
        <taxon>Metazoa</taxon>
        <taxon>Spiralia</taxon>
        <taxon>Lophotrochozoa</taxon>
        <taxon>Mollusca</taxon>
        <taxon>Bivalvia</taxon>
        <taxon>Autobranchia</taxon>
        <taxon>Heteroconchia</taxon>
        <taxon>Palaeoheterodonta</taxon>
        <taxon>Unionida</taxon>
        <taxon>Unionoidea</taxon>
        <taxon>Unionidae</taxon>
        <taxon>Ambleminae</taxon>
        <taxon>Lampsilini</taxon>
        <taxon>Potamilus</taxon>
    </lineage>
</organism>
<dbReference type="Proteomes" id="UP001195483">
    <property type="component" value="Unassembled WGS sequence"/>
</dbReference>
<evidence type="ECO:0000313" key="2">
    <source>
        <dbReference type="EMBL" id="KAK3578116.1"/>
    </source>
</evidence>
<protein>
    <submittedName>
        <fullName evidence="2">Uncharacterized protein</fullName>
    </submittedName>
</protein>
<reference evidence="2" key="1">
    <citation type="journal article" date="2021" name="Genome Biol. Evol.">
        <title>A High-Quality Reference Genome for a Parasitic Bivalve with Doubly Uniparental Inheritance (Bivalvia: Unionida).</title>
        <authorList>
            <person name="Smith C.H."/>
        </authorList>
    </citation>
    <scope>NUCLEOTIDE SEQUENCE</scope>
    <source>
        <strain evidence="2">CHS0354</strain>
    </source>
</reference>
<name>A0AAE0VHS4_9BIVA</name>
<dbReference type="AlphaFoldDB" id="A0AAE0VHS4"/>
<feature type="region of interest" description="Disordered" evidence="1">
    <location>
        <begin position="1"/>
        <end position="44"/>
    </location>
</feature>
<dbReference type="EMBL" id="JAEAOA010000633">
    <property type="protein sequence ID" value="KAK3578116.1"/>
    <property type="molecule type" value="Genomic_DNA"/>
</dbReference>
<reference evidence="2" key="2">
    <citation type="journal article" date="2021" name="Genome Biol. Evol.">
        <title>Developing a high-quality reference genome for a parasitic bivalve with doubly uniparental inheritance (Bivalvia: Unionida).</title>
        <authorList>
            <person name="Smith C.H."/>
        </authorList>
    </citation>
    <scope>NUCLEOTIDE SEQUENCE</scope>
    <source>
        <strain evidence="2">CHS0354</strain>
        <tissue evidence="2">Mantle</tissue>
    </source>
</reference>
<keyword evidence="3" id="KW-1185">Reference proteome</keyword>
<reference evidence="2" key="3">
    <citation type="submission" date="2023-05" db="EMBL/GenBank/DDBJ databases">
        <authorList>
            <person name="Smith C.H."/>
        </authorList>
    </citation>
    <scope>NUCLEOTIDE SEQUENCE</scope>
    <source>
        <strain evidence="2">CHS0354</strain>
        <tissue evidence="2">Mantle</tissue>
    </source>
</reference>
<comment type="caution">
    <text evidence="2">The sequence shown here is derived from an EMBL/GenBank/DDBJ whole genome shotgun (WGS) entry which is preliminary data.</text>
</comment>
<gene>
    <name evidence="2" type="ORF">CHS0354_010065</name>
</gene>